<evidence type="ECO:0000256" key="2">
    <source>
        <dbReference type="SAM" id="MobiDB-lite"/>
    </source>
</evidence>
<organism evidence="4 5">
    <name type="scientific">Viridibacterium curvum</name>
    <dbReference type="NCBI Taxonomy" id="1101404"/>
    <lineage>
        <taxon>Bacteria</taxon>
        <taxon>Pseudomonadati</taxon>
        <taxon>Pseudomonadota</taxon>
        <taxon>Betaproteobacteria</taxon>
        <taxon>Rhodocyclales</taxon>
        <taxon>Rhodocyclaceae</taxon>
        <taxon>Viridibacterium</taxon>
    </lineage>
</organism>
<feature type="region of interest" description="Disordered" evidence="2">
    <location>
        <begin position="121"/>
        <end position="144"/>
    </location>
</feature>
<evidence type="ECO:0000313" key="5">
    <source>
        <dbReference type="Proteomes" id="UP001500547"/>
    </source>
</evidence>
<accession>A0ABP9QGD4</accession>
<dbReference type="Proteomes" id="UP001500547">
    <property type="component" value="Unassembled WGS sequence"/>
</dbReference>
<feature type="compositionally biased region" description="Polar residues" evidence="2">
    <location>
        <begin position="134"/>
        <end position="144"/>
    </location>
</feature>
<evidence type="ECO:0000256" key="1">
    <source>
        <dbReference type="SAM" id="Coils"/>
    </source>
</evidence>
<dbReference type="RefSeq" id="WP_345531836.1">
    <property type="nucleotide sequence ID" value="NZ_BAABLD010000005.1"/>
</dbReference>
<comment type="caution">
    <text evidence="4">The sequence shown here is derived from an EMBL/GenBank/DDBJ whole genome shotgun (WGS) entry which is preliminary data.</text>
</comment>
<sequence>MPSRRNVDPVTRRLGSARYVLTIPRHRQPLWWWLGALLLLGAAGVAMAMRAGTPEAQVLEERDHLRLEVGNLQQAQRLSEMKLQQEVATREELVKQVDTLTQKLKQTEQELSFFKNHQRVRGTPTAQGGVAPESASQTLAPAVR</sequence>
<keyword evidence="3" id="KW-0812">Transmembrane</keyword>
<keyword evidence="1" id="KW-0175">Coiled coil</keyword>
<reference evidence="5" key="1">
    <citation type="journal article" date="2019" name="Int. J. Syst. Evol. Microbiol.">
        <title>The Global Catalogue of Microorganisms (GCM) 10K type strain sequencing project: providing services to taxonomists for standard genome sequencing and annotation.</title>
        <authorList>
            <consortium name="The Broad Institute Genomics Platform"/>
            <consortium name="The Broad Institute Genome Sequencing Center for Infectious Disease"/>
            <person name="Wu L."/>
            <person name="Ma J."/>
        </authorList>
    </citation>
    <scope>NUCLEOTIDE SEQUENCE [LARGE SCALE GENOMIC DNA]</scope>
    <source>
        <strain evidence="5">JCM 18715</strain>
    </source>
</reference>
<keyword evidence="3" id="KW-1133">Transmembrane helix</keyword>
<feature type="coiled-coil region" evidence="1">
    <location>
        <begin position="83"/>
        <end position="117"/>
    </location>
</feature>
<keyword evidence="5" id="KW-1185">Reference proteome</keyword>
<proteinExistence type="predicted"/>
<evidence type="ECO:0000256" key="3">
    <source>
        <dbReference type="SAM" id="Phobius"/>
    </source>
</evidence>
<dbReference type="EMBL" id="BAABLD010000005">
    <property type="protein sequence ID" value="GAA5161436.1"/>
    <property type="molecule type" value="Genomic_DNA"/>
</dbReference>
<protein>
    <submittedName>
        <fullName evidence="4">Uncharacterized protein</fullName>
    </submittedName>
</protein>
<gene>
    <name evidence="4" type="ORF">GCM10025770_10640</name>
</gene>
<feature type="transmembrane region" description="Helical" evidence="3">
    <location>
        <begin position="30"/>
        <end position="49"/>
    </location>
</feature>
<name>A0ABP9QGD4_9RHOO</name>
<keyword evidence="3" id="KW-0472">Membrane</keyword>
<evidence type="ECO:0000313" key="4">
    <source>
        <dbReference type="EMBL" id="GAA5161436.1"/>
    </source>
</evidence>